<gene>
    <name evidence="12" type="ORF">SCF082_LOCUS19732</name>
</gene>
<dbReference type="PANTHER" id="PTHR14463">
    <property type="entry name" value="LIPASE MATURATION FACTOR"/>
    <property type="match status" value="1"/>
</dbReference>
<feature type="transmembrane region" description="Helical" evidence="9">
    <location>
        <begin position="241"/>
        <end position="263"/>
    </location>
</feature>
<dbReference type="Pfam" id="PF06762">
    <property type="entry name" value="LMF1"/>
    <property type="match status" value="1"/>
</dbReference>
<feature type="transmembrane region" description="Helical" evidence="9">
    <location>
        <begin position="321"/>
        <end position="341"/>
    </location>
</feature>
<feature type="domain" description="Lipase maturation factor 1/2 C-terminal" evidence="11">
    <location>
        <begin position="373"/>
        <end position="523"/>
    </location>
</feature>
<comment type="subcellular location">
    <subcellularLocation>
        <location evidence="1">Endoplasmic reticulum membrane</location>
        <topology evidence="1">Multi-pass membrane protein</topology>
    </subcellularLocation>
</comment>
<feature type="transmembrane region" description="Helical" evidence="9">
    <location>
        <begin position="181"/>
        <end position="204"/>
    </location>
</feature>
<evidence type="ECO:0000256" key="5">
    <source>
        <dbReference type="ARBA" id="ARBA00022989"/>
    </source>
</evidence>
<keyword evidence="6 9" id="KW-0472">Membrane</keyword>
<keyword evidence="13" id="KW-1185">Reference proteome</keyword>
<keyword evidence="4" id="KW-0256">Endoplasmic reticulum</keyword>
<feature type="transmembrane region" description="Helical" evidence="9">
    <location>
        <begin position="37"/>
        <end position="57"/>
    </location>
</feature>
<dbReference type="Pfam" id="PF25179">
    <property type="entry name" value="LMF1_C"/>
    <property type="match status" value="1"/>
</dbReference>
<feature type="transmembrane region" description="Helical" evidence="9">
    <location>
        <begin position="114"/>
        <end position="138"/>
    </location>
</feature>
<dbReference type="InterPro" id="IPR057433">
    <property type="entry name" value="LMF1/2_C"/>
</dbReference>
<evidence type="ECO:0000256" key="3">
    <source>
        <dbReference type="ARBA" id="ARBA00022692"/>
    </source>
</evidence>
<accession>A0ABP0KY59</accession>
<proteinExistence type="inferred from homology"/>
<feature type="transmembrane region" description="Helical" evidence="9">
    <location>
        <begin position="270"/>
        <end position="289"/>
    </location>
</feature>
<dbReference type="PANTHER" id="PTHR14463:SF5">
    <property type="entry name" value="LIPASE MATURATION FACTOR 2"/>
    <property type="match status" value="1"/>
</dbReference>
<feature type="transmembrane region" description="Helical" evidence="9">
    <location>
        <begin position="6"/>
        <end position="25"/>
    </location>
</feature>
<evidence type="ECO:0000313" key="12">
    <source>
        <dbReference type="EMBL" id="CAK9031658.1"/>
    </source>
</evidence>
<evidence type="ECO:0000256" key="4">
    <source>
        <dbReference type="ARBA" id="ARBA00022824"/>
    </source>
</evidence>
<keyword evidence="3 9" id="KW-0812">Transmembrane</keyword>
<reference evidence="12 13" key="1">
    <citation type="submission" date="2024-02" db="EMBL/GenBank/DDBJ databases">
        <authorList>
            <person name="Chen Y."/>
            <person name="Shah S."/>
            <person name="Dougan E. K."/>
            <person name="Thang M."/>
            <person name="Chan C."/>
        </authorList>
    </citation>
    <scope>NUCLEOTIDE SEQUENCE [LARGE SCALE GENOMIC DNA]</scope>
</reference>
<evidence type="ECO:0000313" key="13">
    <source>
        <dbReference type="Proteomes" id="UP001642464"/>
    </source>
</evidence>
<feature type="transmembrane region" description="Helical" evidence="9">
    <location>
        <begin position="150"/>
        <end position="169"/>
    </location>
</feature>
<feature type="transmembrane region" description="Helical" evidence="9">
    <location>
        <begin position="295"/>
        <end position="314"/>
    </location>
</feature>
<comment type="similarity">
    <text evidence="2">Belongs to the lipase maturation factor family.</text>
</comment>
<organism evidence="12 13">
    <name type="scientific">Durusdinium trenchii</name>
    <dbReference type="NCBI Taxonomy" id="1381693"/>
    <lineage>
        <taxon>Eukaryota</taxon>
        <taxon>Sar</taxon>
        <taxon>Alveolata</taxon>
        <taxon>Dinophyceae</taxon>
        <taxon>Suessiales</taxon>
        <taxon>Symbiodiniaceae</taxon>
        <taxon>Durusdinium</taxon>
    </lineage>
</organism>
<evidence type="ECO:0000256" key="8">
    <source>
        <dbReference type="ARBA" id="ARBA00040643"/>
    </source>
</evidence>
<evidence type="ECO:0000259" key="11">
    <source>
        <dbReference type="Pfam" id="PF25179"/>
    </source>
</evidence>
<keyword evidence="7" id="KW-0325">Glycoprotein</keyword>
<evidence type="ECO:0000256" key="9">
    <source>
        <dbReference type="SAM" id="Phobius"/>
    </source>
</evidence>
<protein>
    <recommendedName>
        <fullName evidence="8">Lipase maturation factor 2</fullName>
    </recommendedName>
</protein>
<evidence type="ECO:0000259" key="10">
    <source>
        <dbReference type="Pfam" id="PF06762"/>
    </source>
</evidence>
<dbReference type="Proteomes" id="UP001642464">
    <property type="component" value="Unassembled WGS sequence"/>
</dbReference>
<evidence type="ECO:0000256" key="1">
    <source>
        <dbReference type="ARBA" id="ARBA00004477"/>
    </source>
</evidence>
<sequence>MAFGPKAGFILCLVLITVWLSYSLNGLIERWNPSPRLTWGLVSRGFGLVYIIVLGSFHPQVVPLCGRRGVTPVAQLLQQAQKDYPGFKKLLYFPTWLWLDASDTALRLTTLSGILGGVLGIYGGTVGWWGLVLARLALQSVAVTGEFWFVWDYMVFEAGALVLLLPETLPLSTGSLGASNLPVPCVALAWQALAIRLMLGFAKTKFSESDVAKDNLFLQGFFIWQLLPNHLAWFLHHAPLWLLRASYGFMLYVEAILPFCCFLSGAPRFVGAWGLIILMLGIFMTGNWGQFNLGYIIVCVGLLDLNISWSMFFAQSWLLPPLMAVYLFIGFICLCLFDTWTNTAWAWFSWELLPIFQLHGLLGLVRFVSPWRLINAYGVFPPEALPQVRSTVVFEGSYDGSTWKMYPYKYQPHKASSPPCTFLAPHHPRLDHRVFYPFEMTSKSDLCSAYCINDHNPYCYTPEGFMQRMQQRLLEGAPEVLSLFAANPFPNKPPAQVRVVIKGVSPTSLEDRKATGNWWYVQELCEVIAPRRLDETVWDRWVPCPEAFHPEHDIWRARAATLEALRTPAPDAATVEAATAGLPEEEVASFWRDFVPEAQKSRGDWPTLWSRSQAIAARFGRKSLAVYERMVGRYVLLLRSSVTNEIIRDVGLDTLMGNWRLHLLFHDAILEGKAAYVETLKSPQSLVERAKRMDDARLLDLIGLLRPDDLRFEDLKFRYVRDLKQRPDRRGFITNVLEMDKGGFYSMLKFLLAQQPLTPLWLPKARLLDSGAWAVEGYEEQKKAPGNPLTEPMLK</sequence>
<name>A0ABP0KY59_9DINO</name>
<evidence type="ECO:0000256" key="6">
    <source>
        <dbReference type="ARBA" id="ARBA00023136"/>
    </source>
</evidence>
<dbReference type="InterPro" id="IPR057434">
    <property type="entry name" value="LMF1/2_N"/>
</dbReference>
<evidence type="ECO:0000256" key="7">
    <source>
        <dbReference type="ARBA" id="ARBA00023180"/>
    </source>
</evidence>
<keyword evidence="5 9" id="KW-1133">Transmembrane helix</keyword>
<feature type="domain" description="Lipase maturation factor 1/2 N-terminal" evidence="10">
    <location>
        <begin position="148"/>
        <end position="304"/>
    </location>
</feature>
<dbReference type="InterPro" id="IPR009613">
    <property type="entry name" value="LMF"/>
</dbReference>
<evidence type="ECO:0000256" key="2">
    <source>
        <dbReference type="ARBA" id="ARBA00005512"/>
    </source>
</evidence>
<dbReference type="EMBL" id="CAXAMM010013558">
    <property type="protein sequence ID" value="CAK9031658.1"/>
    <property type="molecule type" value="Genomic_DNA"/>
</dbReference>
<comment type="caution">
    <text evidence="12">The sequence shown here is derived from an EMBL/GenBank/DDBJ whole genome shotgun (WGS) entry which is preliminary data.</text>
</comment>